<dbReference type="Proteomes" id="UP000177905">
    <property type="component" value="Unassembled WGS sequence"/>
</dbReference>
<comment type="similarity">
    <text evidence="6">Belongs to the methyltransferase superfamily. RNA methyltransferase RsmG family.</text>
</comment>
<proteinExistence type="inferred from homology"/>
<dbReference type="EMBL" id="MEUA01000038">
    <property type="protein sequence ID" value="OGC14322.1"/>
    <property type="molecule type" value="Genomic_DNA"/>
</dbReference>
<keyword evidence="3 6" id="KW-0489">Methyltransferase</keyword>
<dbReference type="GO" id="GO:0070043">
    <property type="term" value="F:rRNA (guanine-N7-)-methyltransferase activity"/>
    <property type="evidence" value="ECO:0007669"/>
    <property type="project" value="UniProtKB-UniRule"/>
</dbReference>
<reference evidence="7 8" key="1">
    <citation type="journal article" date="2016" name="Nat. Commun.">
        <title>Thousands of microbial genomes shed light on interconnected biogeochemical processes in an aquifer system.</title>
        <authorList>
            <person name="Anantharaman K."/>
            <person name="Brown C.T."/>
            <person name="Hug L.A."/>
            <person name="Sharon I."/>
            <person name="Castelle C.J."/>
            <person name="Probst A.J."/>
            <person name="Thomas B.C."/>
            <person name="Singh A."/>
            <person name="Wilkins M.J."/>
            <person name="Karaoz U."/>
            <person name="Brodie E.L."/>
            <person name="Williams K.H."/>
            <person name="Hubbard S.S."/>
            <person name="Banfield J.F."/>
        </authorList>
    </citation>
    <scope>NUCLEOTIDE SEQUENCE [LARGE SCALE GENOMIC DNA]</scope>
</reference>
<dbReference type="Gene3D" id="3.40.50.150">
    <property type="entry name" value="Vaccinia Virus protein VP39"/>
    <property type="match status" value="1"/>
</dbReference>
<keyword evidence="1 6" id="KW-0963">Cytoplasm</keyword>
<evidence type="ECO:0000256" key="6">
    <source>
        <dbReference type="HAMAP-Rule" id="MF_00074"/>
    </source>
</evidence>
<feature type="binding site" evidence="6">
    <location>
        <position position="64"/>
    </location>
    <ligand>
        <name>S-adenosyl-L-methionine</name>
        <dbReference type="ChEBI" id="CHEBI:59789"/>
    </ligand>
</feature>
<dbReference type="NCBIfam" id="TIGR00138">
    <property type="entry name" value="rsmG_gidB"/>
    <property type="match status" value="1"/>
</dbReference>
<feature type="binding site" evidence="6">
    <location>
        <position position="59"/>
    </location>
    <ligand>
        <name>S-adenosyl-L-methionine</name>
        <dbReference type="ChEBI" id="CHEBI:59789"/>
    </ligand>
</feature>
<dbReference type="EC" id="2.1.1.-" evidence="6"/>
<comment type="function">
    <text evidence="6">Specifically methylates the N7 position of a guanine in 16S rRNA.</text>
</comment>
<dbReference type="AlphaFoldDB" id="A0A1F4S1L7"/>
<evidence type="ECO:0000313" key="8">
    <source>
        <dbReference type="Proteomes" id="UP000177905"/>
    </source>
</evidence>
<keyword evidence="2 6" id="KW-0698">rRNA processing</keyword>
<dbReference type="GO" id="GO:0005829">
    <property type="term" value="C:cytosol"/>
    <property type="evidence" value="ECO:0007669"/>
    <property type="project" value="TreeGrafter"/>
</dbReference>
<dbReference type="HAMAP" id="MF_00074">
    <property type="entry name" value="16SrRNA_methyltr_G"/>
    <property type="match status" value="1"/>
</dbReference>
<evidence type="ECO:0000256" key="3">
    <source>
        <dbReference type="ARBA" id="ARBA00022603"/>
    </source>
</evidence>
<dbReference type="PANTHER" id="PTHR31760">
    <property type="entry name" value="S-ADENOSYL-L-METHIONINE-DEPENDENT METHYLTRANSFERASES SUPERFAMILY PROTEIN"/>
    <property type="match status" value="1"/>
</dbReference>
<dbReference type="PIRSF" id="PIRSF003078">
    <property type="entry name" value="GidB"/>
    <property type="match status" value="1"/>
</dbReference>
<gene>
    <name evidence="6" type="primary">rsmG</name>
    <name evidence="7" type="ORF">A2290_08280</name>
</gene>
<dbReference type="InterPro" id="IPR003682">
    <property type="entry name" value="rRNA_ssu_MeTfrase_G"/>
</dbReference>
<accession>A0A1F4S1L7</accession>
<dbReference type="InterPro" id="IPR029063">
    <property type="entry name" value="SAM-dependent_MTases_sf"/>
</dbReference>
<feature type="binding site" evidence="6">
    <location>
        <position position="129"/>
    </location>
    <ligand>
        <name>S-adenosyl-L-methionine</name>
        <dbReference type="ChEBI" id="CHEBI:59789"/>
    </ligand>
</feature>
<dbReference type="FunFam" id="3.40.50.150:FF:000041">
    <property type="entry name" value="Ribosomal RNA small subunit methyltransferase G"/>
    <property type="match status" value="1"/>
</dbReference>
<name>A0A1F4S1L7_UNCSA</name>
<dbReference type="PANTHER" id="PTHR31760:SF0">
    <property type="entry name" value="S-ADENOSYL-L-METHIONINE-DEPENDENT METHYLTRANSFERASES SUPERFAMILY PROTEIN"/>
    <property type="match status" value="1"/>
</dbReference>
<dbReference type="SUPFAM" id="SSF53335">
    <property type="entry name" value="S-adenosyl-L-methionine-dependent methyltransferases"/>
    <property type="match status" value="1"/>
</dbReference>
<keyword evidence="5 6" id="KW-0949">S-adenosyl-L-methionine</keyword>
<evidence type="ECO:0000313" key="7">
    <source>
        <dbReference type="EMBL" id="OGC14322.1"/>
    </source>
</evidence>
<protein>
    <recommendedName>
        <fullName evidence="6">Ribosomal RNA small subunit methyltransferase G</fullName>
        <ecNumber evidence="6">2.1.1.-</ecNumber>
    </recommendedName>
    <alternativeName>
        <fullName evidence="6">16S rRNA 7-methylguanosine methyltransferase</fullName>
        <shortName evidence="6">16S rRNA m7G methyltransferase</shortName>
    </alternativeName>
</protein>
<feature type="binding site" evidence="6">
    <location>
        <begin position="110"/>
        <end position="111"/>
    </location>
    <ligand>
        <name>S-adenosyl-L-methionine</name>
        <dbReference type="ChEBI" id="CHEBI:59789"/>
    </ligand>
</feature>
<comment type="caution">
    <text evidence="7">The sequence shown here is derived from an EMBL/GenBank/DDBJ whole genome shotgun (WGS) entry which is preliminary data.</text>
</comment>
<organism evidence="7 8">
    <name type="scientific">candidate division WOR-1 bacterium RIFOXYB2_FULL_36_35</name>
    <dbReference type="NCBI Taxonomy" id="1802578"/>
    <lineage>
        <taxon>Bacteria</taxon>
        <taxon>Bacillati</taxon>
        <taxon>Saganbacteria</taxon>
    </lineage>
</organism>
<evidence type="ECO:0000256" key="4">
    <source>
        <dbReference type="ARBA" id="ARBA00022679"/>
    </source>
</evidence>
<dbReference type="Pfam" id="PF02527">
    <property type="entry name" value="GidB"/>
    <property type="match status" value="1"/>
</dbReference>
<keyword evidence="4 6" id="KW-0808">Transferase</keyword>
<comment type="subcellular location">
    <subcellularLocation>
        <location evidence="6">Cytoplasm</location>
    </subcellularLocation>
</comment>
<evidence type="ECO:0000256" key="2">
    <source>
        <dbReference type="ARBA" id="ARBA00022552"/>
    </source>
</evidence>
<sequence>MTNEEELFERYLQELITWNEKFNLTAVTAPAEIKIRHFEDSLSILQVIDLKDQKVVDIGSGAGFPGIPLKIVRPNISLVLMDSTRKKIDFLSHIIKELKLENVNAVWGRAEELAKKPYYGRQFDIALARAIAKFPKLLLFALPLLKKGGVFVAQKQEHVEQEINDSKLELKKLGGKIRKIKKVVVGGIIRSLVVVEKV</sequence>
<evidence type="ECO:0000256" key="1">
    <source>
        <dbReference type="ARBA" id="ARBA00022490"/>
    </source>
</evidence>
<feature type="binding site" evidence="6">
    <location>
        <begin position="82"/>
        <end position="84"/>
    </location>
    <ligand>
        <name>S-adenosyl-L-methionine</name>
        <dbReference type="ChEBI" id="CHEBI:59789"/>
    </ligand>
</feature>
<evidence type="ECO:0000256" key="5">
    <source>
        <dbReference type="ARBA" id="ARBA00022691"/>
    </source>
</evidence>